<dbReference type="AlphaFoldDB" id="A0A081B856"/>
<dbReference type="Pfam" id="PF00892">
    <property type="entry name" value="EamA"/>
    <property type="match status" value="2"/>
</dbReference>
<feature type="transmembrane region" description="Helical" evidence="6">
    <location>
        <begin position="21"/>
        <end position="42"/>
    </location>
</feature>
<feature type="domain" description="EamA" evidence="7">
    <location>
        <begin position="20"/>
        <end position="152"/>
    </location>
</feature>
<keyword evidence="5 6" id="KW-0472">Membrane</keyword>
<evidence type="ECO:0000313" key="8">
    <source>
        <dbReference type="EMBL" id="GAK44224.1"/>
    </source>
</evidence>
<dbReference type="Proteomes" id="UP000028702">
    <property type="component" value="Unassembled WGS sequence"/>
</dbReference>
<evidence type="ECO:0000256" key="6">
    <source>
        <dbReference type="SAM" id="Phobius"/>
    </source>
</evidence>
<protein>
    <submittedName>
        <fullName evidence="8">Conserved protein</fullName>
    </submittedName>
</protein>
<dbReference type="PANTHER" id="PTHR22911">
    <property type="entry name" value="ACYL-MALONYL CONDENSING ENZYME-RELATED"/>
    <property type="match status" value="1"/>
</dbReference>
<evidence type="ECO:0000256" key="4">
    <source>
        <dbReference type="ARBA" id="ARBA00022989"/>
    </source>
</evidence>
<evidence type="ECO:0000256" key="3">
    <source>
        <dbReference type="ARBA" id="ARBA00022692"/>
    </source>
</evidence>
<keyword evidence="9" id="KW-1185">Reference proteome</keyword>
<evidence type="ECO:0000259" key="7">
    <source>
        <dbReference type="Pfam" id="PF00892"/>
    </source>
</evidence>
<dbReference type="InterPro" id="IPR037185">
    <property type="entry name" value="EmrE-like"/>
</dbReference>
<feature type="transmembrane region" description="Helical" evidence="6">
    <location>
        <begin position="249"/>
        <end position="267"/>
    </location>
</feature>
<feature type="transmembrane region" description="Helical" evidence="6">
    <location>
        <begin position="48"/>
        <end position="67"/>
    </location>
</feature>
<organism evidence="8 9">
    <name type="scientific">Tepidicaulis marinus</name>
    <dbReference type="NCBI Taxonomy" id="1333998"/>
    <lineage>
        <taxon>Bacteria</taxon>
        <taxon>Pseudomonadati</taxon>
        <taxon>Pseudomonadota</taxon>
        <taxon>Alphaproteobacteria</taxon>
        <taxon>Hyphomicrobiales</taxon>
        <taxon>Parvibaculaceae</taxon>
        <taxon>Tepidicaulis</taxon>
    </lineage>
</organism>
<feature type="transmembrane region" description="Helical" evidence="6">
    <location>
        <begin position="113"/>
        <end position="130"/>
    </location>
</feature>
<feature type="domain" description="EamA" evidence="7">
    <location>
        <begin position="161"/>
        <end position="290"/>
    </location>
</feature>
<evidence type="ECO:0000256" key="2">
    <source>
        <dbReference type="ARBA" id="ARBA00009853"/>
    </source>
</evidence>
<name>A0A081B856_9HYPH</name>
<dbReference type="SUPFAM" id="SSF103481">
    <property type="entry name" value="Multidrug resistance efflux transporter EmrE"/>
    <property type="match status" value="2"/>
</dbReference>
<comment type="caution">
    <text evidence="8">The sequence shown here is derived from an EMBL/GenBank/DDBJ whole genome shotgun (WGS) entry which is preliminary data.</text>
</comment>
<dbReference type="RefSeq" id="WP_081875366.1">
    <property type="nucleotide sequence ID" value="NZ_BBIO01000003.1"/>
</dbReference>
<dbReference type="PANTHER" id="PTHR22911:SF6">
    <property type="entry name" value="SOLUTE CARRIER FAMILY 35 MEMBER G1"/>
    <property type="match status" value="1"/>
</dbReference>
<accession>A0A081B856</accession>
<reference evidence="8 9" key="1">
    <citation type="submission" date="2014-07" db="EMBL/GenBank/DDBJ databases">
        <title>Tepidicaulis marinum gen. nov., sp. nov., a novel marine bacterium denitrifying nitrate to nitrous oxide strictly under microaerobic conditions.</title>
        <authorList>
            <person name="Takeuchi M."/>
            <person name="Yamagishi T."/>
            <person name="Kamagata Y."/>
            <person name="Oshima K."/>
            <person name="Hattori M."/>
            <person name="Katayama T."/>
            <person name="Hanada S."/>
            <person name="Tamaki H."/>
            <person name="Marumo K."/>
            <person name="Maeda H."/>
            <person name="Nedachi M."/>
            <person name="Iwasaki W."/>
            <person name="Suwa Y."/>
            <person name="Sakata S."/>
        </authorList>
    </citation>
    <scope>NUCLEOTIDE SEQUENCE [LARGE SCALE GENOMIC DNA]</scope>
    <source>
        <strain evidence="8 9">MA2</strain>
    </source>
</reference>
<sequence length="312" mass="33518">MSRREEMTARLTALPANVQGALWLLLSAVLFVVMAVLVKYLGQTFDPFQVSFFRQLFQIIVILPFLIRAGGAEGGIRTKVLPLQMLRGFVGSSAMICGFYAFAHLPLADAQALNFSRTLFLVPLAALLLSEPIGKRRVIAALVGFGGVLIMLRPTGALDPAALVALLGAALVALATVLVKIASRYDQPITLMFYTGVGGLIVTSIPAYLVWIMPSWEQLALLAIMGSAGAASHNCFIRGYRVGEATVIAPFEYSRLIFLALAGIVIFGDIPTIWTLAGAAVIIGAALYIVRRESQAAREARAAEKTVERLPE</sequence>
<feature type="transmembrane region" description="Helical" evidence="6">
    <location>
        <begin position="137"/>
        <end position="155"/>
    </location>
</feature>
<gene>
    <name evidence="8" type="ORF">M2A_0723</name>
</gene>
<dbReference type="EMBL" id="BBIO01000003">
    <property type="protein sequence ID" value="GAK44224.1"/>
    <property type="molecule type" value="Genomic_DNA"/>
</dbReference>
<evidence type="ECO:0000313" key="9">
    <source>
        <dbReference type="Proteomes" id="UP000028702"/>
    </source>
</evidence>
<feature type="transmembrane region" description="Helical" evidence="6">
    <location>
        <begin position="161"/>
        <end position="179"/>
    </location>
</feature>
<keyword evidence="3 6" id="KW-0812">Transmembrane</keyword>
<proteinExistence type="inferred from homology"/>
<dbReference type="InterPro" id="IPR000620">
    <property type="entry name" value="EamA_dom"/>
</dbReference>
<comment type="similarity">
    <text evidence="2">Belongs to the drug/metabolite transporter (DMT) superfamily. 10 TMS drug/metabolite exporter (DME) (TC 2.A.7.3) family.</text>
</comment>
<evidence type="ECO:0000256" key="5">
    <source>
        <dbReference type="ARBA" id="ARBA00023136"/>
    </source>
</evidence>
<feature type="transmembrane region" description="Helical" evidence="6">
    <location>
        <begin position="191"/>
        <end position="213"/>
    </location>
</feature>
<evidence type="ECO:0000256" key="1">
    <source>
        <dbReference type="ARBA" id="ARBA00004141"/>
    </source>
</evidence>
<dbReference type="STRING" id="1333998.M2A_0723"/>
<keyword evidence="4 6" id="KW-1133">Transmembrane helix</keyword>
<dbReference type="eggNOG" id="COG0697">
    <property type="taxonomic scope" value="Bacteria"/>
</dbReference>
<comment type="subcellular location">
    <subcellularLocation>
        <location evidence="1">Membrane</location>
        <topology evidence="1">Multi-pass membrane protein</topology>
    </subcellularLocation>
</comment>
<dbReference type="GO" id="GO:0016020">
    <property type="term" value="C:membrane"/>
    <property type="evidence" value="ECO:0007669"/>
    <property type="project" value="UniProtKB-SubCell"/>
</dbReference>
<feature type="transmembrane region" description="Helical" evidence="6">
    <location>
        <begin position="88"/>
        <end position="107"/>
    </location>
</feature>